<dbReference type="OrthoDB" id="6197001at2"/>
<evidence type="ECO:0000259" key="1">
    <source>
        <dbReference type="PROSITE" id="PS51788"/>
    </source>
</evidence>
<keyword evidence="3" id="KW-1185">Reference proteome</keyword>
<dbReference type="Gene3D" id="2.170.150.20">
    <property type="entry name" value="Peptide methionine sulfoxide reductase"/>
    <property type="match status" value="1"/>
</dbReference>
<evidence type="ECO:0000313" key="2">
    <source>
        <dbReference type="EMBL" id="SEM37677.1"/>
    </source>
</evidence>
<dbReference type="RefSeq" id="WP_093883503.1">
    <property type="nucleotide sequence ID" value="NZ_FOBS01000012.1"/>
</dbReference>
<reference evidence="2 3" key="1">
    <citation type="submission" date="2016-10" db="EMBL/GenBank/DDBJ databases">
        <authorList>
            <person name="de Groot N.N."/>
        </authorList>
    </citation>
    <scope>NUCLEOTIDE SEQUENCE [LARGE SCALE GENOMIC DNA]</scope>
    <source>
        <strain evidence="2 3">DSM 8423</strain>
    </source>
</reference>
<accession>A0A1H7XX69</accession>
<dbReference type="InterPro" id="IPR034750">
    <property type="entry name" value="CULT"/>
</dbReference>
<dbReference type="EMBL" id="FOBS01000012">
    <property type="protein sequence ID" value="SEM37677.1"/>
    <property type="molecule type" value="Genomic_DNA"/>
</dbReference>
<dbReference type="CDD" id="cd15777">
    <property type="entry name" value="CRBN_C_like"/>
    <property type="match status" value="1"/>
</dbReference>
<feature type="domain" description="CULT" evidence="1">
    <location>
        <begin position="43"/>
        <end position="143"/>
    </location>
</feature>
<organism evidence="2 3">
    <name type="scientific">Syntrophus gentianae</name>
    <dbReference type="NCBI Taxonomy" id="43775"/>
    <lineage>
        <taxon>Bacteria</taxon>
        <taxon>Pseudomonadati</taxon>
        <taxon>Thermodesulfobacteriota</taxon>
        <taxon>Syntrophia</taxon>
        <taxon>Syntrophales</taxon>
        <taxon>Syntrophaceae</taxon>
        <taxon>Syntrophus</taxon>
    </lineage>
</organism>
<dbReference type="PROSITE" id="PS51788">
    <property type="entry name" value="CULT"/>
    <property type="match status" value="1"/>
</dbReference>
<sequence>MDFDKKASMSPEYLLTGNQTDHLTYLTWDFSIFENEVDDKILQKNLLCAACGHPITKVREKIKIRGRHEYRFNNLGYPIVLGCFRNAPGCIGYGGISHGYSWFRGYTWQIQLCKNCQSQLGWVYISEQDRFYALVFKMLREEEVKENNDRESDEGSSTPA</sequence>
<dbReference type="STRING" id="43775.SAMN04489760_11258"/>
<name>A0A1H7XX69_9BACT</name>
<protein>
    <recommendedName>
        <fullName evidence="1">CULT domain-containing protein</fullName>
    </recommendedName>
</protein>
<dbReference type="AlphaFoldDB" id="A0A1H7XX69"/>
<gene>
    <name evidence="2" type="ORF">SAMN04489760_11258</name>
</gene>
<proteinExistence type="predicted"/>
<evidence type="ECO:0000313" key="3">
    <source>
        <dbReference type="Proteomes" id="UP000198744"/>
    </source>
</evidence>
<dbReference type="Proteomes" id="UP000198744">
    <property type="component" value="Unassembled WGS sequence"/>
</dbReference>